<reference evidence="2 3" key="1">
    <citation type="submission" date="2024-12" db="EMBL/GenBank/DDBJ databases">
        <title>The unique morphological basis and parallel evolutionary history of personate flowers in Penstemon.</title>
        <authorList>
            <person name="Depatie T.H."/>
            <person name="Wessinger C.A."/>
        </authorList>
    </citation>
    <scope>NUCLEOTIDE SEQUENCE [LARGE SCALE GENOMIC DNA]</scope>
    <source>
        <strain evidence="2">WTNN_2</strain>
        <tissue evidence="2">Leaf</tissue>
    </source>
</reference>
<organism evidence="2 3">
    <name type="scientific">Penstemon smallii</name>
    <dbReference type="NCBI Taxonomy" id="265156"/>
    <lineage>
        <taxon>Eukaryota</taxon>
        <taxon>Viridiplantae</taxon>
        <taxon>Streptophyta</taxon>
        <taxon>Embryophyta</taxon>
        <taxon>Tracheophyta</taxon>
        <taxon>Spermatophyta</taxon>
        <taxon>Magnoliopsida</taxon>
        <taxon>eudicotyledons</taxon>
        <taxon>Gunneridae</taxon>
        <taxon>Pentapetalae</taxon>
        <taxon>asterids</taxon>
        <taxon>lamiids</taxon>
        <taxon>Lamiales</taxon>
        <taxon>Plantaginaceae</taxon>
        <taxon>Cheloneae</taxon>
        <taxon>Penstemon</taxon>
    </lineage>
</organism>
<comment type="caution">
    <text evidence="2">The sequence shown here is derived from an EMBL/GenBank/DDBJ whole genome shotgun (WGS) entry which is preliminary data.</text>
</comment>
<dbReference type="Proteomes" id="UP001634393">
    <property type="component" value="Unassembled WGS sequence"/>
</dbReference>
<feature type="region of interest" description="Disordered" evidence="1">
    <location>
        <begin position="1"/>
        <end position="44"/>
    </location>
</feature>
<name>A0ABD3TDE5_9LAMI</name>
<feature type="compositionally biased region" description="Basic and acidic residues" evidence="1">
    <location>
        <begin position="310"/>
        <end position="322"/>
    </location>
</feature>
<protein>
    <submittedName>
        <fullName evidence="2">Uncharacterized protein</fullName>
    </submittedName>
</protein>
<accession>A0ABD3TDE5</accession>
<feature type="region of interest" description="Disordered" evidence="1">
    <location>
        <begin position="294"/>
        <end position="354"/>
    </location>
</feature>
<feature type="compositionally biased region" description="Basic and acidic residues" evidence="1">
    <location>
        <begin position="220"/>
        <end position="233"/>
    </location>
</feature>
<feature type="compositionally biased region" description="Basic and acidic residues" evidence="1">
    <location>
        <begin position="329"/>
        <end position="346"/>
    </location>
</feature>
<dbReference type="PANTHER" id="PTHR35746:SF1">
    <property type="entry name" value="PENTATRICOPEPTIDE REPEAT (PPR) SUPERFAMILY PROTEIN"/>
    <property type="match status" value="1"/>
</dbReference>
<sequence length="370" mass="41548">MASQDHIKKPTTLSTGVKVENRSNGNEFVNSSSSGGGVGEKSNRDVFLDAVQEFSDSGISPRLEERFEHVKETENSKDHETVEDDLMQEQLKKDDETTVSYFVDYINENGDGDGEMQKDQLIKKAEQDTNTQKKENLISSVTLDSKEVKTSYPTSVEVERIEVVCDNSVPESVSSDPSPLTETMDANSEVKSVANSSDSLEVKCGSVSDKSETNFLEPKTPTKEESHFDKSDGVYEAPSFMTLVQSSSEIKTEENNNSTDDVLQAAWFPSLTNMVNESEGRKKNEEIISKVTNWNQAKHDHIHKNNIPCEEAKSPKDNEPNKDQAASNEIEKEWDSPARYPIEIKKDKKKKKRKTYWVPFVCCSSAHRDL</sequence>
<dbReference type="PANTHER" id="PTHR35746">
    <property type="entry name" value="PENTATRICOPEPTIDE REPEAT (PPR) SUPERFAMILY PROTEIN"/>
    <property type="match status" value="1"/>
</dbReference>
<gene>
    <name evidence="2" type="ORF">ACJIZ3_009765</name>
</gene>
<proteinExistence type="predicted"/>
<keyword evidence="3" id="KW-1185">Reference proteome</keyword>
<dbReference type="EMBL" id="JBJXBP010000004">
    <property type="protein sequence ID" value="KAL3835029.1"/>
    <property type="molecule type" value="Genomic_DNA"/>
</dbReference>
<feature type="compositionally biased region" description="Low complexity" evidence="1">
    <location>
        <begin position="168"/>
        <end position="179"/>
    </location>
</feature>
<feature type="compositionally biased region" description="Low complexity" evidence="1">
    <location>
        <begin position="23"/>
        <end position="33"/>
    </location>
</feature>
<feature type="region of interest" description="Disordered" evidence="1">
    <location>
        <begin position="167"/>
        <end position="234"/>
    </location>
</feature>
<evidence type="ECO:0000256" key="1">
    <source>
        <dbReference type="SAM" id="MobiDB-lite"/>
    </source>
</evidence>
<dbReference type="AlphaFoldDB" id="A0ABD3TDE5"/>
<evidence type="ECO:0000313" key="2">
    <source>
        <dbReference type="EMBL" id="KAL3835029.1"/>
    </source>
</evidence>
<feature type="compositionally biased region" description="Polar residues" evidence="1">
    <location>
        <begin position="180"/>
        <end position="199"/>
    </location>
</feature>
<evidence type="ECO:0000313" key="3">
    <source>
        <dbReference type="Proteomes" id="UP001634393"/>
    </source>
</evidence>